<comment type="cofactor">
    <cofactor evidence="3">
        <name>Mg(2+)</name>
        <dbReference type="ChEBI" id="CHEBI:18420"/>
    </cofactor>
</comment>
<name>A0ABS8EXG5_9FIRM</name>
<keyword evidence="2 3" id="KW-0456">Lyase</keyword>
<dbReference type="InterPro" id="IPR007085">
    <property type="entry name" value="DNA/pantothenate-metab_flavo_C"/>
</dbReference>
<comment type="cofactor">
    <cofactor evidence="3">
        <name>FMN</name>
        <dbReference type="ChEBI" id="CHEBI:58210"/>
    </cofactor>
    <text evidence="3">Binds 1 FMN per subunit.</text>
</comment>
<accession>A0ABS8EXG5</accession>
<comment type="similarity">
    <text evidence="3 4">In the C-terminal section; belongs to the PPC synthetase family.</text>
</comment>
<evidence type="ECO:0000256" key="3">
    <source>
        <dbReference type="HAMAP-Rule" id="MF_02225"/>
    </source>
</evidence>
<dbReference type="SUPFAM" id="SSF102645">
    <property type="entry name" value="CoaB-like"/>
    <property type="match status" value="1"/>
</dbReference>
<evidence type="ECO:0000259" key="6">
    <source>
        <dbReference type="Pfam" id="PF04127"/>
    </source>
</evidence>
<dbReference type="InterPro" id="IPR035929">
    <property type="entry name" value="CoaB-like_sf"/>
</dbReference>
<keyword evidence="3" id="KW-0479">Metal-binding</keyword>
<keyword evidence="8" id="KW-1185">Reference proteome</keyword>
<feature type="binding site" evidence="3">
    <location>
        <position position="341"/>
    </location>
    <ligand>
        <name>CTP</name>
        <dbReference type="ChEBI" id="CHEBI:37563"/>
    </ligand>
</feature>
<keyword evidence="3" id="KW-0460">Magnesium</keyword>
<comment type="caution">
    <text evidence="3">Lacks conserved residue(s) required for the propagation of feature annotation.</text>
</comment>
<comment type="similarity">
    <text evidence="3 4">In the N-terminal section; belongs to the HFCD (homo-oligomeric flavin containing Cys decarboxylase) superfamily.</text>
</comment>
<feature type="binding site" evidence="3">
    <location>
        <position position="323"/>
    </location>
    <ligand>
        <name>CTP</name>
        <dbReference type="ChEBI" id="CHEBI:37563"/>
    </ligand>
</feature>
<gene>
    <name evidence="3 7" type="primary">coaBC</name>
    <name evidence="7" type="ORF">LKD42_10530</name>
</gene>
<comment type="catalytic activity">
    <reaction evidence="3 4">
        <text>(R)-4'-phosphopantothenate + L-cysteine + CTP = N-[(R)-4-phosphopantothenoyl]-L-cysteine + CMP + diphosphate + H(+)</text>
        <dbReference type="Rhea" id="RHEA:19397"/>
        <dbReference type="ChEBI" id="CHEBI:10986"/>
        <dbReference type="ChEBI" id="CHEBI:15378"/>
        <dbReference type="ChEBI" id="CHEBI:33019"/>
        <dbReference type="ChEBI" id="CHEBI:35235"/>
        <dbReference type="ChEBI" id="CHEBI:37563"/>
        <dbReference type="ChEBI" id="CHEBI:59458"/>
        <dbReference type="ChEBI" id="CHEBI:60377"/>
        <dbReference type="EC" id="6.3.2.5"/>
    </reaction>
</comment>
<evidence type="ECO:0000256" key="2">
    <source>
        <dbReference type="ARBA" id="ARBA00023239"/>
    </source>
</evidence>
<comment type="pathway">
    <text evidence="3 4">Cofactor biosynthesis; coenzyme A biosynthesis; CoA from (R)-pantothenate: step 2/5.</text>
</comment>
<dbReference type="GO" id="GO:0004632">
    <property type="term" value="F:phosphopantothenate--cysteine ligase activity"/>
    <property type="evidence" value="ECO:0007669"/>
    <property type="project" value="UniProtKB-EC"/>
</dbReference>
<feature type="region of interest" description="Phosphopantothenate--cysteine ligase" evidence="3">
    <location>
        <begin position="190"/>
        <end position="416"/>
    </location>
</feature>
<feature type="binding site" evidence="3">
    <location>
        <position position="278"/>
    </location>
    <ligand>
        <name>CTP</name>
        <dbReference type="ChEBI" id="CHEBI:37563"/>
    </ligand>
</feature>
<dbReference type="PANTHER" id="PTHR14359:SF6">
    <property type="entry name" value="PHOSPHOPANTOTHENOYLCYSTEINE DECARBOXYLASE"/>
    <property type="match status" value="1"/>
</dbReference>
<evidence type="ECO:0000256" key="4">
    <source>
        <dbReference type="RuleBase" id="RU364078"/>
    </source>
</evidence>
<dbReference type="RefSeq" id="WP_248835672.1">
    <property type="nucleotide sequence ID" value="NZ_JAJEQE010000038.1"/>
</dbReference>
<comment type="pathway">
    <text evidence="3 4">Cofactor biosynthesis; coenzyme A biosynthesis; CoA from (R)-pantothenate: step 3/5.</text>
</comment>
<reference evidence="7 8" key="1">
    <citation type="submission" date="2021-10" db="EMBL/GenBank/DDBJ databases">
        <title>Anaerobic single-cell dispensing facilitates the cultivation of human gut bacteria.</title>
        <authorList>
            <person name="Afrizal A."/>
        </authorList>
    </citation>
    <scope>NUCLEOTIDE SEQUENCE [LARGE SCALE GENOMIC DNA]</scope>
    <source>
        <strain evidence="7 8">CLA-AA-H246</strain>
    </source>
</reference>
<feature type="domain" description="DNA/pantothenate metabolism flavoprotein C-terminal" evidence="6">
    <location>
        <begin position="185"/>
        <end position="394"/>
    </location>
</feature>
<evidence type="ECO:0000256" key="1">
    <source>
        <dbReference type="ARBA" id="ARBA00022793"/>
    </source>
</evidence>
<dbReference type="HAMAP" id="MF_02225">
    <property type="entry name" value="CoaBC"/>
    <property type="match status" value="1"/>
</dbReference>
<dbReference type="NCBIfam" id="TIGR00521">
    <property type="entry name" value="coaBC_dfp"/>
    <property type="match status" value="1"/>
</dbReference>
<dbReference type="EMBL" id="JAJEQE010000038">
    <property type="protein sequence ID" value="MCC2149683.1"/>
    <property type="molecule type" value="Genomic_DNA"/>
</dbReference>
<evidence type="ECO:0000313" key="7">
    <source>
        <dbReference type="EMBL" id="MCC2149683.1"/>
    </source>
</evidence>
<dbReference type="PANTHER" id="PTHR14359">
    <property type="entry name" value="HOMO-OLIGOMERIC FLAVIN CONTAINING CYS DECARBOXYLASE FAMILY"/>
    <property type="match status" value="1"/>
</dbReference>
<dbReference type="EC" id="6.3.2.5" evidence="3"/>
<dbReference type="Gene3D" id="3.40.50.1950">
    <property type="entry name" value="Flavin prenyltransferase-like"/>
    <property type="match status" value="1"/>
</dbReference>
<keyword evidence="3 4" id="KW-0288">FMN</keyword>
<keyword evidence="3 4" id="KW-0436">Ligase</keyword>
<dbReference type="Gene3D" id="3.40.50.10300">
    <property type="entry name" value="CoaB-like"/>
    <property type="match status" value="1"/>
</dbReference>
<feature type="domain" description="Flavoprotein" evidence="5">
    <location>
        <begin position="5"/>
        <end position="172"/>
    </location>
</feature>
<feature type="region of interest" description="Phosphopantothenoylcysteine decarboxylase" evidence="3">
    <location>
        <begin position="1"/>
        <end position="189"/>
    </location>
</feature>
<comment type="function">
    <text evidence="4">Catalyzes two steps in the biosynthesis of coenzyme A. In the first step cysteine is conjugated to 4'-phosphopantothenate to form 4-phosphopantothenoylcysteine, in the latter compound is decarboxylated to form 4'-phosphopantotheine.</text>
</comment>
<comment type="function">
    <text evidence="3">Catalyzes two sequential steps in the biosynthesis of coenzyme A. In the first step cysteine is conjugated to 4'-phosphopantothenate to form 4-phosphopantothenoylcysteine. In the second step the latter compound is decarboxylated to form 4'-phosphopantotheine.</text>
</comment>
<protein>
    <recommendedName>
        <fullName evidence="3">Coenzyme A biosynthesis bifunctional protein CoaBC</fullName>
    </recommendedName>
    <alternativeName>
        <fullName evidence="3">DNA/pantothenate metabolism flavoprotein</fullName>
    </alternativeName>
    <alternativeName>
        <fullName evidence="3">Phosphopantothenoylcysteine synthetase/decarboxylase</fullName>
        <shortName evidence="3">PPCS-PPCDC</shortName>
    </alternativeName>
    <domain>
        <recommendedName>
            <fullName evidence="3">Phosphopantothenoylcysteine decarboxylase</fullName>
            <shortName evidence="3">PPC decarboxylase</shortName>
            <shortName evidence="3">PPC-DC</shortName>
            <ecNumber evidence="3">4.1.1.36</ecNumber>
        </recommendedName>
        <alternativeName>
            <fullName evidence="3">CoaC</fullName>
        </alternativeName>
    </domain>
    <domain>
        <recommendedName>
            <fullName evidence="3">Phosphopantothenate--cysteine ligase</fullName>
            <ecNumber evidence="3">6.3.2.5</ecNumber>
        </recommendedName>
        <alternativeName>
            <fullName evidence="3">CoaB</fullName>
        </alternativeName>
        <alternativeName>
            <fullName evidence="3">Phosphopantothenoylcysteine synthetase</fullName>
            <shortName evidence="3">PPC synthetase</shortName>
            <shortName evidence="3">PPC-S</shortName>
        </alternativeName>
    </domain>
</protein>
<dbReference type="EC" id="4.1.1.36" evidence="3"/>
<dbReference type="InterPro" id="IPR005252">
    <property type="entry name" value="CoaBC"/>
</dbReference>
<feature type="binding site" evidence="3">
    <location>
        <position position="288"/>
    </location>
    <ligand>
        <name>CTP</name>
        <dbReference type="ChEBI" id="CHEBI:37563"/>
    </ligand>
</feature>
<dbReference type="GO" id="GO:0004633">
    <property type="term" value="F:phosphopantothenoylcysteine decarboxylase activity"/>
    <property type="evidence" value="ECO:0007669"/>
    <property type="project" value="UniProtKB-EC"/>
</dbReference>
<dbReference type="InterPro" id="IPR036551">
    <property type="entry name" value="Flavin_trans-like"/>
</dbReference>
<feature type="active site" description="Proton donor" evidence="3">
    <location>
        <position position="157"/>
    </location>
</feature>
<dbReference type="SUPFAM" id="SSF52507">
    <property type="entry name" value="Homo-oligomeric flavin-containing Cys decarboxylases, HFCD"/>
    <property type="match status" value="1"/>
</dbReference>
<keyword evidence="3" id="KW-0511">Multifunctional enzyme</keyword>
<evidence type="ECO:0000313" key="8">
    <source>
        <dbReference type="Proteomes" id="UP001299235"/>
    </source>
</evidence>
<comment type="catalytic activity">
    <reaction evidence="3 4">
        <text>N-[(R)-4-phosphopantothenoyl]-L-cysteine + H(+) = (R)-4'-phosphopantetheine + CO2</text>
        <dbReference type="Rhea" id="RHEA:16793"/>
        <dbReference type="ChEBI" id="CHEBI:15378"/>
        <dbReference type="ChEBI" id="CHEBI:16526"/>
        <dbReference type="ChEBI" id="CHEBI:59458"/>
        <dbReference type="ChEBI" id="CHEBI:61723"/>
        <dbReference type="EC" id="4.1.1.36"/>
    </reaction>
</comment>
<keyword evidence="3 4" id="KW-0285">Flavoprotein</keyword>
<feature type="binding site" evidence="3">
    <location>
        <position position="337"/>
    </location>
    <ligand>
        <name>CTP</name>
        <dbReference type="ChEBI" id="CHEBI:37563"/>
    </ligand>
</feature>
<sequence length="416" mass="45424">MLKGKTVILGITGSIAAYKMANVASMLKKLHCNVEVIMTKNAVNFINPITFETLTGNKCLIDTFDRNFQFQVEHISLAKRADLLMVAPASANIIGKLANGIADDMLTTTALACTCQKIIAPAMNTNMYLNPIVQDNMKRLQNYGFEMVEAASGHLACGDSGIGKLPEEKLLVEHIVRSIAREKDMKGMKVLVSAGATMEAIDPVRYITNHSTGKMGFALAKAAMLRGASVTVVKGHTEAEEPHFVKMVPVKSAQQMFEAVKEEAADADIVIMAAAVADYRPSEVYDQKVKKSDGEMSIALTRTQDILKYLGENRTAKTFLCGFSMETEHVVKNSRKKLEKKNLDMIVANNLKTAGAGFGTDTNVITIITKDSEQAFDLMSKAQAADCILDAICKQKNQNPFLTDAMECRLHSNSVR</sequence>
<dbReference type="Pfam" id="PF04127">
    <property type="entry name" value="DFP"/>
    <property type="match status" value="1"/>
</dbReference>
<proteinExistence type="inferred from homology"/>
<dbReference type="InterPro" id="IPR003382">
    <property type="entry name" value="Flavoprotein"/>
</dbReference>
<organism evidence="7 8">
    <name type="scientific">Hominisplanchenecus faecis</name>
    <dbReference type="NCBI Taxonomy" id="2885351"/>
    <lineage>
        <taxon>Bacteria</taxon>
        <taxon>Bacillati</taxon>
        <taxon>Bacillota</taxon>
        <taxon>Clostridia</taxon>
        <taxon>Lachnospirales</taxon>
        <taxon>Lachnospiraceae</taxon>
        <taxon>Hominisplanchenecus</taxon>
    </lineage>
</organism>
<dbReference type="Pfam" id="PF02441">
    <property type="entry name" value="Flavoprotein"/>
    <property type="match status" value="1"/>
</dbReference>
<comment type="caution">
    <text evidence="7">The sequence shown here is derived from an EMBL/GenBank/DDBJ whole genome shotgun (WGS) entry which is preliminary data.</text>
</comment>
<evidence type="ECO:0000259" key="5">
    <source>
        <dbReference type="Pfam" id="PF02441"/>
    </source>
</evidence>
<keyword evidence="1 3" id="KW-0210">Decarboxylase</keyword>
<dbReference type="Proteomes" id="UP001299235">
    <property type="component" value="Unassembled WGS sequence"/>
</dbReference>